<dbReference type="Gene3D" id="3.40.30.120">
    <property type="match status" value="1"/>
</dbReference>
<accession>A0ABV9ENG9</accession>
<comment type="cofactor">
    <cofactor evidence="1">
        <name>FAD</name>
        <dbReference type="ChEBI" id="CHEBI:57692"/>
    </cofactor>
</comment>
<dbReference type="SUPFAM" id="SSF51905">
    <property type="entry name" value="FAD/NAD(P)-binding domain"/>
    <property type="match status" value="1"/>
</dbReference>
<protein>
    <submittedName>
        <fullName evidence="6">FAD-dependent monooxygenase</fullName>
    </submittedName>
</protein>
<dbReference type="PANTHER" id="PTHR43004:SF19">
    <property type="entry name" value="BINDING MONOOXYGENASE, PUTATIVE (JCVI)-RELATED"/>
    <property type="match status" value="1"/>
</dbReference>
<comment type="caution">
    <text evidence="6">The sequence shown here is derived from an EMBL/GenBank/DDBJ whole genome shotgun (WGS) entry which is preliminary data.</text>
</comment>
<feature type="domain" description="FAD-binding" evidence="5">
    <location>
        <begin position="4"/>
        <end position="381"/>
    </location>
</feature>
<dbReference type="EMBL" id="JBHSFN010000021">
    <property type="protein sequence ID" value="MFC4590167.1"/>
    <property type="molecule type" value="Genomic_DNA"/>
</dbReference>
<evidence type="ECO:0000256" key="3">
    <source>
        <dbReference type="ARBA" id="ARBA00022827"/>
    </source>
</evidence>
<organism evidence="6 7">
    <name type="scientific">Sphaerisporangium corydalis</name>
    <dbReference type="NCBI Taxonomy" id="1441875"/>
    <lineage>
        <taxon>Bacteria</taxon>
        <taxon>Bacillati</taxon>
        <taxon>Actinomycetota</taxon>
        <taxon>Actinomycetes</taxon>
        <taxon>Streptosporangiales</taxon>
        <taxon>Streptosporangiaceae</taxon>
        <taxon>Sphaerisporangium</taxon>
    </lineage>
</organism>
<evidence type="ECO:0000313" key="7">
    <source>
        <dbReference type="Proteomes" id="UP001595891"/>
    </source>
</evidence>
<reference evidence="7" key="1">
    <citation type="journal article" date="2019" name="Int. J. Syst. Evol. Microbiol.">
        <title>The Global Catalogue of Microorganisms (GCM) 10K type strain sequencing project: providing services to taxonomists for standard genome sequencing and annotation.</title>
        <authorList>
            <consortium name="The Broad Institute Genomics Platform"/>
            <consortium name="The Broad Institute Genome Sequencing Center for Infectious Disease"/>
            <person name="Wu L."/>
            <person name="Ma J."/>
        </authorList>
    </citation>
    <scope>NUCLEOTIDE SEQUENCE [LARGE SCALE GENOMIC DNA]</scope>
    <source>
        <strain evidence="7">CCUG 49560</strain>
    </source>
</reference>
<dbReference type="PANTHER" id="PTHR43004">
    <property type="entry name" value="TRK SYSTEM POTASSIUM UPTAKE PROTEIN"/>
    <property type="match status" value="1"/>
</dbReference>
<dbReference type="InterPro" id="IPR036188">
    <property type="entry name" value="FAD/NAD-bd_sf"/>
</dbReference>
<evidence type="ECO:0000259" key="5">
    <source>
        <dbReference type="Pfam" id="PF01494"/>
    </source>
</evidence>
<evidence type="ECO:0000256" key="4">
    <source>
        <dbReference type="SAM" id="MobiDB-lite"/>
    </source>
</evidence>
<dbReference type="PRINTS" id="PR00420">
    <property type="entry name" value="RNGMNOXGNASE"/>
</dbReference>
<keyword evidence="7" id="KW-1185">Reference proteome</keyword>
<gene>
    <name evidence="6" type="ORF">ACFO8L_29025</name>
</gene>
<dbReference type="GO" id="GO:0004497">
    <property type="term" value="F:monooxygenase activity"/>
    <property type="evidence" value="ECO:0007669"/>
    <property type="project" value="UniProtKB-KW"/>
</dbReference>
<dbReference type="InterPro" id="IPR050641">
    <property type="entry name" value="RIFMO-like"/>
</dbReference>
<dbReference type="RefSeq" id="WP_262843146.1">
    <property type="nucleotide sequence ID" value="NZ_JANZYP010000016.1"/>
</dbReference>
<name>A0ABV9ENG9_9ACTN</name>
<proteinExistence type="predicted"/>
<evidence type="ECO:0000313" key="6">
    <source>
        <dbReference type="EMBL" id="MFC4590167.1"/>
    </source>
</evidence>
<keyword evidence="6" id="KW-0503">Monooxygenase</keyword>
<dbReference type="Pfam" id="PF21274">
    <property type="entry name" value="Rng_hyd_C"/>
    <property type="match status" value="1"/>
</dbReference>
<sequence length="553" mass="58078">MTFDIVVVGAGPTGLTLACELRLAGADPLVLDRLPEPSTVPKANGLGGQVVRMLDHRGLLERFTAAASHAGPVPAFPFGGLPLDLSRLEADPFHLLLLPQPRMEEILGERARELGVTIRRGHELLSFTQDDPTSPPGPADGGGVTLRVRGPEGDYEVRTRYLVGCDGARSLVRRQAGIGFPGSAARETTLLGRVVLAESAINPKTGEVEVPGVGRVRPGRHATPHGAFTITSLHPGVHLVGVHLPTGADTAAPEEPIGPSTRKDPAEPAAPEDPAGPLAPEELRAAVRRELGADLPIERVLWSARVVPQARQADRYREGRVLLAGDAAHLFPAGGALAVCLPDAVNLGWKLAAHAGGWAPPGLLDTYQTERHPAGRRFLTQARVQALLTEPGEDAAALRGLLGELLGDAQAVRRVAGMMSGSDLCHDMPGAAARPHPLLGRFVPGLRLVTSSGATGLAELMRTASPLLLDLAGRTALTRIAAGWRDRVVVVPARCEDPPADALLVRPDGHVAWVAAADEPDEQAGDALRTALSHWFGAETRAEDIQEVTTAGG</sequence>
<evidence type="ECO:0000256" key="1">
    <source>
        <dbReference type="ARBA" id="ARBA00001974"/>
    </source>
</evidence>
<evidence type="ECO:0000256" key="2">
    <source>
        <dbReference type="ARBA" id="ARBA00022630"/>
    </source>
</evidence>
<keyword evidence="3" id="KW-0274">FAD</keyword>
<feature type="region of interest" description="Disordered" evidence="4">
    <location>
        <begin position="246"/>
        <end position="278"/>
    </location>
</feature>
<dbReference type="InterPro" id="IPR002938">
    <property type="entry name" value="FAD-bd"/>
</dbReference>
<keyword evidence="2" id="KW-0285">Flavoprotein</keyword>
<dbReference type="Proteomes" id="UP001595891">
    <property type="component" value="Unassembled WGS sequence"/>
</dbReference>
<keyword evidence="6" id="KW-0560">Oxidoreductase</keyword>
<dbReference type="Pfam" id="PF01494">
    <property type="entry name" value="FAD_binding_3"/>
    <property type="match status" value="1"/>
</dbReference>
<dbReference type="Gene3D" id="3.50.50.60">
    <property type="entry name" value="FAD/NAD(P)-binding domain"/>
    <property type="match status" value="2"/>
</dbReference>
<feature type="compositionally biased region" description="Low complexity" evidence="4">
    <location>
        <begin position="267"/>
        <end position="278"/>
    </location>
</feature>
<feature type="region of interest" description="Disordered" evidence="4">
    <location>
        <begin position="126"/>
        <end position="149"/>
    </location>
</feature>